<dbReference type="GO" id="GO:0000977">
    <property type="term" value="F:RNA polymerase II transcription regulatory region sequence-specific DNA binding"/>
    <property type="evidence" value="ECO:0007669"/>
    <property type="project" value="TreeGrafter"/>
</dbReference>
<accession>A0A8C9U1K7</accession>
<dbReference type="InterPro" id="IPR050283">
    <property type="entry name" value="E-box_TF_Regulators"/>
</dbReference>
<reference evidence="8" key="3">
    <citation type="submission" date="2025-09" db="UniProtKB">
        <authorList>
            <consortium name="Ensembl"/>
        </authorList>
    </citation>
    <scope>IDENTIFICATION</scope>
</reference>
<dbReference type="GO" id="GO:0001947">
    <property type="term" value="P:heart looping"/>
    <property type="evidence" value="ECO:0007669"/>
    <property type="project" value="Ensembl"/>
</dbReference>
<feature type="region of interest" description="Disordered" evidence="6">
    <location>
        <begin position="55"/>
        <end position="84"/>
    </location>
</feature>
<evidence type="ECO:0000256" key="4">
    <source>
        <dbReference type="ARBA" id="ARBA00023163"/>
    </source>
</evidence>
<evidence type="ECO:0000256" key="2">
    <source>
        <dbReference type="ARBA" id="ARBA00023015"/>
    </source>
</evidence>
<evidence type="ECO:0000313" key="9">
    <source>
        <dbReference type="Proteomes" id="UP000694397"/>
    </source>
</evidence>
<dbReference type="OrthoDB" id="10055449at2759"/>
<evidence type="ECO:0000256" key="3">
    <source>
        <dbReference type="ARBA" id="ARBA00023125"/>
    </source>
</evidence>
<protein>
    <submittedName>
        <fullName evidence="8">Heart and neural crest derivatives expressed 2</fullName>
    </submittedName>
</protein>
<dbReference type="GO" id="GO:0060047">
    <property type="term" value="P:heart contraction"/>
    <property type="evidence" value="ECO:0007669"/>
    <property type="project" value="Ensembl"/>
</dbReference>
<keyword evidence="2" id="KW-0805">Transcription regulation</keyword>
<dbReference type="AlphaFoldDB" id="A0A8C9U1K7"/>
<sequence length="188" mass="20749">MSLDDGFCHHHCSARSGGSLAAGPVTRCEEGDLALHSGRRVTRLYSTALPHRPQYSRAAQGTEHRRSAIPSGCDGKRGRKERRRTQSINSAFADLRERIPHVPADTKLSKIKTLRLAASYISHLMDLLEKGEQNAHREPVGAESGKSEKRKMINELVSSIFPAFSIRTRLQGGWTCGVSPTFPIMGFL</sequence>
<dbReference type="FunFam" id="4.10.280.10:FF:000010">
    <property type="entry name" value="Scleraxis bHLH transcription factor"/>
    <property type="match status" value="1"/>
</dbReference>
<dbReference type="GO" id="GO:0003144">
    <property type="term" value="P:embryonic heart tube formation"/>
    <property type="evidence" value="ECO:0007669"/>
    <property type="project" value="Ensembl"/>
</dbReference>
<dbReference type="SUPFAM" id="SSF47459">
    <property type="entry name" value="HLH, helix-loop-helix DNA-binding domain"/>
    <property type="match status" value="1"/>
</dbReference>
<dbReference type="GO" id="GO:0010002">
    <property type="term" value="P:cardioblast differentiation"/>
    <property type="evidence" value="ECO:0007669"/>
    <property type="project" value="Ensembl"/>
</dbReference>
<dbReference type="PANTHER" id="PTHR23349">
    <property type="entry name" value="BASIC HELIX-LOOP-HELIX TRANSCRIPTION FACTOR, TWIST"/>
    <property type="match status" value="1"/>
</dbReference>
<keyword evidence="3" id="KW-0238">DNA-binding</keyword>
<dbReference type="GeneTree" id="ENSGT00940000160772"/>
<dbReference type="InterPro" id="IPR011598">
    <property type="entry name" value="bHLH_dom"/>
</dbReference>
<evidence type="ECO:0000256" key="5">
    <source>
        <dbReference type="ARBA" id="ARBA00023242"/>
    </source>
</evidence>
<evidence type="ECO:0000259" key="7">
    <source>
        <dbReference type="PROSITE" id="PS50888"/>
    </source>
</evidence>
<keyword evidence="9" id="KW-1185">Reference proteome</keyword>
<dbReference type="GO" id="GO:0030859">
    <property type="term" value="P:polarized epithelial cell differentiation"/>
    <property type="evidence" value="ECO:0007669"/>
    <property type="project" value="Ensembl"/>
</dbReference>
<dbReference type="GO" id="GO:0005634">
    <property type="term" value="C:nucleus"/>
    <property type="evidence" value="ECO:0007669"/>
    <property type="project" value="UniProtKB-SubCell"/>
</dbReference>
<dbReference type="GO" id="GO:0048703">
    <property type="term" value="P:embryonic viscerocranium morphogenesis"/>
    <property type="evidence" value="ECO:0007669"/>
    <property type="project" value="Ensembl"/>
</dbReference>
<evidence type="ECO:0000256" key="1">
    <source>
        <dbReference type="ARBA" id="ARBA00004123"/>
    </source>
</evidence>
<dbReference type="GO" id="GO:0048485">
    <property type="term" value="P:sympathetic nervous system development"/>
    <property type="evidence" value="ECO:0007669"/>
    <property type="project" value="Ensembl"/>
</dbReference>
<feature type="domain" description="BHLH" evidence="7">
    <location>
        <begin position="72"/>
        <end position="124"/>
    </location>
</feature>
<dbReference type="PANTHER" id="PTHR23349:SF68">
    <property type="entry name" value="FI14601P"/>
    <property type="match status" value="1"/>
</dbReference>
<reference evidence="8" key="2">
    <citation type="submission" date="2025-08" db="UniProtKB">
        <authorList>
            <consortium name="Ensembl"/>
        </authorList>
    </citation>
    <scope>IDENTIFICATION</scope>
</reference>
<keyword evidence="5" id="KW-0539">Nucleus</keyword>
<dbReference type="GO" id="GO:0055007">
    <property type="term" value="P:cardiac muscle cell differentiation"/>
    <property type="evidence" value="ECO:0007669"/>
    <property type="project" value="Ensembl"/>
</dbReference>
<keyword evidence="4" id="KW-0804">Transcription</keyword>
<dbReference type="GO" id="GO:0003142">
    <property type="term" value="P:cardiogenic plate morphogenesis"/>
    <property type="evidence" value="ECO:0007669"/>
    <property type="project" value="Ensembl"/>
</dbReference>
<dbReference type="Pfam" id="PF00010">
    <property type="entry name" value="HLH"/>
    <property type="match status" value="1"/>
</dbReference>
<dbReference type="GO" id="GO:0030878">
    <property type="term" value="P:thyroid gland development"/>
    <property type="evidence" value="ECO:0007669"/>
    <property type="project" value="Ensembl"/>
</dbReference>
<comment type="subcellular location">
    <subcellularLocation>
        <location evidence="1">Nucleus</location>
    </subcellularLocation>
</comment>
<gene>
    <name evidence="8" type="primary">HAND2</name>
</gene>
<dbReference type="GO" id="GO:0039008">
    <property type="term" value="P:pronephric nephron tubule morphogenesis"/>
    <property type="evidence" value="ECO:0007669"/>
    <property type="project" value="Ensembl"/>
</dbReference>
<dbReference type="GO" id="GO:0003357">
    <property type="term" value="P:noradrenergic neuron differentiation"/>
    <property type="evidence" value="ECO:0007669"/>
    <property type="project" value="Ensembl"/>
</dbReference>
<proteinExistence type="predicted"/>
<dbReference type="GO" id="GO:0046983">
    <property type="term" value="F:protein dimerization activity"/>
    <property type="evidence" value="ECO:0007669"/>
    <property type="project" value="InterPro"/>
</dbReference>
<dbReference type="Gene3D" id="4.10.280.10">
    <property type="entry name" value="Helix-loop-helix DNA-binding domain"/>
    <property type="match status" value="1"/>
</dbReference>
<dbReference type="GO" id="GO:0071908">
    <property type="term" value="P:determination of intestine left/right asymmetry"/>
    <property type="evidence" value="ECO:0007669"/>
    <property type="project" value="Ensembl"/>
</dbReference>
<evidence type="ECO:0000256" key="6">
    <source>
        <dbReference type="SAM" id="MobiDB-lite"/>
    </source>
</evidence>
<dbReference type="Ensembl" id="ENSSFOT00015054472.1">
    <property type="protein sequence ID" value="ENSSFOP00015054681.1"/>
    <property type="gene ID" value="ENSSFOG00015025637.1"/>
</dbReference>
<name>A0A8C9U1K7_SCLFO</name>
<dbReference type="GO" id="GO:0035118">
    <property type="term" value="P:embryonic pectoral fin morphogenesis"/>
    <property type="evidence" value="ECO:0007669"/>
    <property type="project" value="Ensembl"/>
</dbReference>
<reference evidence="8 9" key="1">
    <citation type="submission" date="2019-04" db="EMBL/GenBank/DDBJ databases">
        <authorList>
            <consortium name="Wellcome Sanger Institute Data Sharing"/>
        </authorList>
    </citation>
    <scope>NUCLEOTIDE SEQUENCE [LARGE SCALE GENOMIC DNA]</scope>
</reference>
<organism evidence="8 9">
    <name type="scientific">Scleropages formosus</name>
    <name type="common">Asian bonytongue</name>
    <name type="synonym">Osteoglossum formosum</name>
    <dbReference type="NCBI Taxonomy" id="113540"/>
    <lineage>
        <taxon>Eukaryota</taxon>
        <taxon>Metazoa</taxon>
        <taxon>Chordata</taxon>
        <taxon>Craniata</taxon>
        <taxon>Vertebrata</taxon>
        <taxon>Euteleostomi</taxon>
        <taxon>Actinopterygii</taxon>
        <taxon>Neopterygii</taxon>
        <taxon>Teleostei</taxon>
        <taxon>Osteoglossocephala</taxon>
        <taxon>Osteoglossomorpha</taxon>
        <taxon>Osteoglossiformes</taxon>
        <taxon>Osteoglossidae</taxon>
        <taxon>Scleropages</taxon>
    </lineage>
</organism>
<evidence type="ECO:0000313" key="8">
    <source>
        <dbReference type="Ensembl" id="ENSSFOP00015054681.1"/>
    </source>
</evidence>
<dbReference type="GO" id="GO:0003342">
    <property type="term" value="P:proepicardium development"/>
    <property type="evidence" value="ECO:0007669"/>
    <property type="project" value="Ensembl"/>
</dbReference>
<dbReference type="CDD" id="cd11466">
    <property type="entry name" value="bHLH_TS_HAND"/>
    <property type="match status" value="1"/>
</dbReference>
<dbReference type="SMART" id="SM00353">
    <property type="entry name" value="HLH"/>
    <property type="match status" value="1"/>
</dbReference>
<dbReference type="GO" id="GO:0000981">
    <property type="term" value="F:DNA-binding transcription factor activity, RNA polymerase II-specific"/>
    <property type="evidence" value="ECO:0007669"/>
    <property type="project" value="TreeGrafter"/>
</dbReference>
<dbReference type="GO" id="GO:0072158">
    <property type="term" value="P:proximal tubule morphogenesis"/>
    <property type="evidence" value="ECO:0007669"/>
    <property type="project" value="Ensembl"/>
</dbReference>
<dbReference type="GO" id="GO:0072015">
    <property type="term" value="P:podocyte development"/>
    <property type="evidence" value="ECO:0007669"/>
    <property type="project" value="Ensembl"/>
</dbReference>
<dbReference type="PROSITE" id="PS50888">
    <property type="entry name" value="BHLH"/>
    <property type="match status" value="1"/>
</dbReference>
<dbReference type="Proteomes" id="UP000694397">
    <property type="component" value="Chromosome 3"/>
</dbReference>
<dbReference type="InterPro" id="IPR036638">
    <property type="entry name" value="HLH_DNA-bd_sf"/>
</dbReference>